<organism evidence="1 2">
    <name type="scientific">Ruminococcus callidus ATCC 27760</name>
    <dbReference type="NCBI Taxonomy" id="411473"/>
    <lineage>
        <taxon>Bacteria</taxon>
        <taxon>Bacillati</taxon>
        <taxon>Bacillota</taxon>
        <taxon>Clostridia</taxon>
        <taxon>Eubacteriales</taxon>
        <taxon>Oscillospiraceae</taxon>
        <taxon>Ruminococcus</taxon>
    </lineage>
</organism>
<gene>
    <name evidence="1" type="ORF">RUMCAL_03330</name>
</gene>
<evidence type="ECO:0000313" key="1">
    <source>
        <dbReference type="EMBL" id="ERJ87460.1"/>
    </source>
</evidence>
<comment type="caution">
    <text evidence="1">The sequence shown here is derived from an EMBL/GenBank/DDBJ whole genome shotgun (WGS) entry which is preliminary data.</text>
</comment>
<proteinExistence type="predicted"/>
<keyword evidence="2" id="KW-1185">Reference proteome</keyword>
<sequence>MFSDICFLVKFHVSLTPDKNRCAEMYSGSFSFSQNIRLLFEK</sequence>
<name>U2K5R2_9FIRM</name>
<evidence type="ECO:0000313" key="2">
    <source>
        <dbReference type="Proteomes" id="UP000016662"/>
    </source>
</evidence>
<dbReference type="Proteomes" id="UP000016662">
    <property type="component" value="Unassembled WGS sequence"/>
</dbReference>
<dbReference type="STRING" id="411473.RUMCAL_03330"/>
<dbReference type="PATRIC" id="fig|411473.3.peg.2795"/>
<dbReference type="HOGENOM" id="CLU_3257403_0_0_9"/>
<accession>U2K5R2</accession>
<dbReference type="EMBL" id="AWVF01000443">
    <property type="protein sequence ID" value="ERJ87460.1"/>
    <property type="molecule type" value="Genomic_DNA"/>
</dbReference>
<reference evidence="1 2" key="1">
    <citation type="submission" date="2013-07" db="EMBL/GenBank/DDBJ databases">
        <authorList>
            <person name="Weinstock G."/>
            <person name="Sodergren E."/>
            <person name="Wylie T."/>
            <person name="Fulton L."/>
            <person name="Fulton R."/>
            <person name="Fronick C."/>
            <person name="O'Laughlin M."/>
            <person name="Godfrey J."/>
            <person name="Miner T."/>
            <person name="Herter B."/>
            <person name="Appelbaum E."/>
            <person name="Cordes M."/>
            <person name="Lek S."/>
            <person name="Wollam A."/>
            <person name="Pepin K.H."/>
            <person name="Palsikar V.B."/>
            <person name="Mitreva M."/>
            <person name="Wilson R.K."/>
        </authorList>
    </citation>
    <scope>NUCLEOTIDE SEQUENCE [LARGE SCALE GENOMIC DNA]</scope>
    <source>
        <strain evidence="1 2">ATCC 27760</strain>
    </source>
</reference>
<protein>
    <submittedName>
        <fullName evidence="1">Uncharacterized protein</fullName>
    </submittedName>
</protein>
<dbReference type="AlphaFoldDB" id="U2K5R2"/>